<dbReference type="RefSeq" id="WP_171202034.1">
    <property type="nucleotide sequence ID" value="NZ_BAAANP010000010.1"/>
</dbReference>
<evidence type="ECO:0000256" key="2">
    <source>
        <dbReference type="ARBA" id="ARBA00022448"/>
    </source>
</evidence>
<evidence type="ECO:0000256" key="3">
    <source>
        <dbReference type="ARBA" id="ARBA00022729"/>
    </source>
</evidence>
<feature type="signal peptide" evidence="4">
    <location>
        <begin position="1"/>
        <end position="27"/>
    </location>
</feature>
<reference evidence="5 6" key="1">
    <citation type="submission" date="2020-05" db="EMBL/GenBank/DDBJ databases">
        <title>MicrobeNet Type strains.</title>
        <authorList>
            <person name="Nicholson A.C."/>
        </authorList>
    </citation>
    <scope>NUCLEOTIDE SEQUENCE [LARGE SCALE GENOMIC DNA]</scope>
    <source>
        <strain evidence="5 6">JCM 14547</strain>
    </source>
</reference>
<dbReference type="AlphaFoldDB" id="A0A849BLI0"/>
<dbReference type="InterPro" id="IPR006311">
    <property type="entry name" value="TAT_signal"/>
</dbReference>
<dbReference type="Proteomes" id="UP000555552">
    <property type="component" value="Unassembled WGS sequence"/>
</dbReference>
<sequence>MSSPLRRRGLPAAAAAPVGLALAAALAGCGSPSAAGDDGRLDVVASPPAFLEVVERVGGDAVDATGATPPGADAHAAELTGEQVGGVVDADLAVFAAGLAPSVDEAVALREGPSLDLMGVEGASPEDPHVWLDPALMADVAERVAAQLAELDPDAADAYGQRADAYVEELHALDTDLAEQLAPCRGAVLVTAHEAFGYLADRYGLEQTGITGIDPDVEPTPARLRDVAATVREAGVETVFFDDVTSTGVAQVLADEAGVATAVLSPLETSVEPDYVSAMRENAQVLRDGLVCDA</sequence>
<dbReference type="Pfam" id="PF01297">
    <property type="entry name" value="ZnuA"/>
    <property type="match status" value="1"/>
</dbReference>
<evidence type="ECO:0000313" key="6">
    <source>
        <dbReference type="Proteomes" id="UP000555552"/>
    </source>
</evidence>
<dbReference type="InterPro" id="IPR006127">
    <property type="entry name" value="ZnuA-like"/>
</dbReference>
<dbReference type="InterPro" id="IPR050492">
    <property type="entry name" value="Bact_metal-bind_prot9"/>
</dbReference>
<organism evidence="5 6">
    <name type="scientific">Pseudokineococcus marinus</name>
    <dbReference type="NCBI Taxonomy" id="351215"/>
    <lineage>
        <taxon>Bacteria</taxon>
        <taxon>Bacillati</taxon>
        <taxon>Actinomycetota</taxon>
        <taxon>Actinomycetes</taxon>
        <taxon>Kineosporiales</taxon>
        <taxon>Kineosporiaceae</taxon>
        <taxon>Pseudokineococcus</taxon>
    </lineage>
</organism>
<protein>
    <submittedName>
        <fullName evidence="5">Zinc ABC transporter substrate-binding protein</fullName>
    </submittedName>
</protein>
<evidence type="ECO:0000313" key="5">
    <source>
        <dbReference type="EMBL" id="NNH22183.1"/>
    </source>
</evidence>
<dbReference type="PANTHER" id="PTHR42953:SF3">
    <property type="entry name" value="HIGH-AFFINITY ZINC UPTAKE SYSTEM PROTEIN ZNUA"/>
    <property type="match status" value="1"/>
</dbReference>
<comment type="caution">
    <text evidence="5">The sequence shown here is derived from an EMBL/GenBank/DDBJ whole genome shotgun (WGS) entry which is preliminary data.</text>
</comment>
<name>A0A849BLI0_9ACTN</name>
<dbReference type="EMBL" id="JABEMA010000024">
    <property type="protein sequence ID" value="NNH22183.1"/>
    <property type="molecule type" value="Genomic_DNA"/>
</dbReference>
<comment type="similarity">
    <text evidence="1">Belongs to the bacterial solute-binding protein 9 family.</text>
</comment>
<dbReference type="GO" id="GO:0030001">
    <property type="term" value="P:metal ion transport"/>
    <property type="evidence" value="ECO:0007669"/>
    <property type="project" value="InterPro"/>
</dbReference>
<keyword evidence="2" id="KW-0813">Transport</keyword>
<feature type="chain" id="PRO_5039571249" evidence="4">
    <location>
        <begin position="28"/>
        <end position="294"/>
    </location>
</feature>
<keyword evidence="3 4" id="KW-0732">Signal</keyword>
<evidence type="ECO:0000256" key="4">
    <source>
        <dbReference type="SAM" id="SignalP"/>
    </source>
</evidence>
<dbReference type="PROSITE" id="PS51318">
    <property type="entry name" value="TAT"/>
    <property type="match status" value="1"/>
</dbReference>
<accession>A0A849BLI0</accession>
<dbReference type="Gene3D" id="3.40.50.1980">
    <property type="entry name" value="Nitrogenase molybdenum iron protein domain"/>
    <property type="match status" value="2"/>
</dbReference>
<evidence type="ECO:0000256" key="1">
    <source>
        <dbReference type="ARBA" id="ARBA00011028"/>
    </source>
</evidence>
<dbReference type="SUPFAM" id="SSF53807">
    <property type="entry name" value="Helical backbone' metal receptor"/>
    <property type="match status" value="1"/>
</dbReference>
<dbReference type="GO" id="GO:0046872">
    <property type="term" value="F:metal ion binding"/>
    <property type="evidence" value="ECO:0007669"/>
    <property type="project" value="InterPro"/>
</dbReference>
<keyword evidence="6" id="KW-1185">Reference proteome</keyword>
<dbReference type="PANTHER" id="PTHR42953">
    <property type="entry name" value="HIGH-AFFINITY ZINC UPTAKE SYSTEM PROTEIN ZNUA-RELATED"/>
    <property type="match status" value="1"/>
</dbReference>
<dbReference type="PROSITE" id="PS51257">
    <property type="entry name" value="PROKAR_LIPOPROTEIN"/>
    <property type="match status" value="1"/>
</dbReference>
<gene>
    <name evidence="5" type="ORF">HLB09_03605</name>
</gene>
<proteinExistence type="inferred from homology"/>